<protein>
    <submittedName>
        <fullName evidence="1">Bacteriocin-protection protein</fullName>
    </submittedName>
</protein>
<proteinExistence type="predicted"/>
<dbReference type="EMBL" id="VJVZ01000001">
    <property type="protein sequence ID" value="TRW27606.1"/>
    <property type="molecule type" value="Genomic_DNA"/>
</dbReference>
<reference evidence="1 2" key="1">
    <citation type="submission" date="2019-07" db="EMBL/GenBank/DDBJ databases">
        <title>Flavobacterium sp. nov., isolated from glacier ice.</title>
        <authorList>
            <person name="Liu Q."/>
            <person name="Xin Y.-H."/>
        </authorList>
    </citation>
    <scope>NUCLEOTIDE SEQUENCE [LARGE SCALE GENOMIC DNA]</scope>
    <source>
        <strain evidence="1 2">ZT4R6</strain>
    </source>
</reference>
<dbReference type="RefSeq" id="WP_143371834.1">
    <property type="nucleotide sequence ID" value="NZ_VJVZ01000001.1"/>
</dbReference>
<dbReference type="AlphaFoldDB" id="A0A552VAV3"/>
<comment type="caution">
    <text evidence="1">The sequence shown here is derived from an EMBL/GenBank/DDBJ whole genome shotgun (WGS) entry which is preliminary data.</text>
</comment>
<evidence type="ECO:0000313" key="2">
    <source>
        <dbReference type="Proteomes" id="UP000320643"/>
    </source>
</evidence>
<name>A0A552VAV3_9FLAO</name>
<sequence>MNPTFFKTQADFRQWLTHNHNKDKELLVGFYKTGTGKESITWPQSVDQALCFGWIDGVRKSIDAESYTIRFTPRKTNSMWSAINIDKMESLIALKLVKPEGLAAFEKRTENKSRIYSHEQKDVAKLPPDMEAEFKANTIAWDFFTTQAPSYQKVILHWITSAKQEKTRLQRFEKLIHASTEGKRIQ</sequence>
<dbReference type="Pfam" id="PF13376">
    <property type="entry name" value="OmdA"/>
    <property type="match status" value="1"/>
</dbReference>
<organism evidence="1 2">
    <name type="scientific">Flavobacterium zepuense</name>
    <dbReference type="NCBI Taxonomy" id="2593302"/>
    <lineage>
        <taxon>Bacteria</taxon>
        <taxon>Pseudomonadati</taxon>
        <taxon>Bacteroidota</taxon>
        <taxon>Flavobacteriia</taxon>
        <taxon>Flavobacteriales</taxon>
        <taxon>Flavobacteriaceae</taxon>
        <taxon>Flavobacterium</taxon>
    </lineage>
</organism>
<evidence type="ECO:0000313" key="1">
    <source>
        <dbReference type="EMBL" id="TRW27606.1"/>
    </source>
</evidence>
<accession>A0A552VAV3</accession>
<keyword evidence="2" id="KW-1185">Reference proteome</keyword>
<dbReference type="Proteomes" id="UP000320643">
    <property type="component" value="Unassembled WGS sequence"/>
</dbReference>
<dbReference type="OrthoDB" id="9796999at2"/>
<gene>
    <name evidence="1" type="ORF">FMM05_02335</name>
</gene>